<reference evidence="1" key="1">
    <citation type="submission" date="2021-03" db="EMBL/GenBank/DDBJ databases">
        <title>Whole genome shotgun sequence of Actinoplanes consettensis NBRC 14913.</title>
        <authorList>
            <person name="Komaki H."/>
            <person name="Tamura T."/>
        </authorList>
    </citation>
    <scope>NUCLEOTIDE SEQUENCE</scope>
    <source>
        <strain evidence="1">NBRC 14913</strain>
    </source>
</reference>
<protein>
    <submittedName>
        <fullName evidence="1">Uncharacterized protein</fullName>
    </submittedName>
</protein>
<gene>
    <name evidence="1" type="ORF">Aco04nite_14270</name>
</gene>
<comment type="caution">
    <text evidence="1">The sequence shown here is derived from an EMBL/GenBank/DDBJ whole genome shotgun (WGS) entry which is preliminary data.</text>
</comment>
<dbReference type="AlphaFoldDB" id="A0A919SEI9"/>
<keyword evidence="2" id="KW-1185">Reference proteome</keyword>
<name>A0A919SEI9_9ACTN</name>
<sequence length="165" mass="17160">MWLVARAPDGGVDPGRYKGISDPDRERVEKPTVNRRMTSRSVSLTSTFLLLAAGGAAACDNGNQYHDEGFYCADANGVIVDEDYCDDNYHGSGGGGGFFIWHSSGYRSGYPIGSRLPSGGSKFAYNDAAARRSFGLPSTGKVGNGTVKTSVVGKGGSGTTSKSGS</sequence>
<organism evidence="1 2">
    <name type="scientific">Winogradskya consettensis</name>
    <dbReference type="NCBI Taxonomy" id="113560"/>
    <lineage>
        <taxon>Bacteria</taxon>
        <taxon>Bacillati</taxon>
        <taxon>Actinomycetota</taxon>
        <taxon>Actinomycetes</taxon>
        <taxon>Micromonosporales</taxon>
        <taxon>Micromonosporaceae</taxon>
        <taxon>Winogradskya</taxon>
    </lineage>
</organism>
<dbReference type="EMBL" id="BOQP01000006">
    <property type="protein sequence ID" value="GIM69219.1"/>
    <property type="molecule type" value="Genomic_DNA"/>
</dbReference>
<evidence type="ECO:0000313" key="1">
    <source>
        <dbReference type="EMBL" id="GIM69219.1"/>
    </source>
</evidence>
<accession>A0A919SEI9</accession>
<evidence type="ECO:0000313" key="2">
    <source>
        <dbReference type="Proteomes" id="UP000680865"/>
    </source>
</evidence>
<proteinExistence type="predicted"/>
<dbReference type="Proteomes" id="UP000680865">
    <property type="component" value="Unassembled WGS sequence"/>
</dbReference>